<organism evidence="1 5">
    <name type="scientific">Didymodactylos carnosus</name>
    <dbReference type="NCBI Taxonomy" id="1234261"/>
    <lineage>
        <taxon>Eukaryota</taxon>
        <taxon>Metazoa</taxon>
        <taxon>Spiralia</taxon>
        <taxon>Gnathifera</taxon>
        <taxon>Rotifera</taxon>
        <taxon>Eurotatoria</taxon>
        <taxon>Bdelloidea</taxon>
        <taxon>Philodinida</taxon>
        <taxon>Philodinidae</taxon>
        <taxon>Didymodactylos</taxon>
    </lineage>
</organism>
<dbReference type="GO" id="GO:0000120">
    <property type="term" value="C:RNA polymerase I transcription regulator complex"/>
    <property type="evidence" value="ECO:0007669"/>
    <property type="project" value="InterPro"/>
</dbReference>
<evidence type="ECO:0000313" key="5">
    <source>
        <dbReference type="Proteomes" id="UP000663829"/>
    </source>
</evidence>
<sequence>MKRHHTSIESESNDDDDDEIYSESTELTVHSCTINRTSKGHYQSNIYTGLISPYRHYSNGNRLTRLEQLVTTAFDDQIRSLLLTLRHHVLNYHWSNTILYLKYLLQSCFNRPYTRLYWQLLFKCILENEYENKIDESFLPQIFDTLFHSPLIDHTYAFYSYLCLHLFDLNKIDLIQDLILRYQNRKVYNSGRTITKYYNESFEQFLLLKIQFLINYRQWINENNLLLNINPFLFKFNENNLDNNVNNNNIRDIELWTFKLTTDFNVIEDVYDKYFDTYDTHLLKYISFLYSTNTTREIIETILNNYSIKHSTYINAQKYLYWYYNNSQKENDKYKILKQLVDLDPSSTPYVLNYCQYLFNNHLLIELFDYLFDYLDYYKNKYDLNAWTLFNNLFILNDIKFNNSLIECLKQNWMIRQTIWIKYHFNCFQNKENNELKMKKALIAYLFLPNKCTIQLNDIKHNYLTQLNDKQILIRINNYRTQLT</sequence>
<dbReference type="Proteomes" id="UP000677228">
    <property type="component" value="Unassembled WGS sequence"/>
</dbReference>
<evidence type="ECO:0000313" key="2">
    <source>
        <dbReference type="EMBL" id="CAF0882806.1"/>
    </source>
</evidence>
<dbReference type="Proteomes" id="UP000681722">
    <property type="component" value="Unassembled WGS sequence"/>
</dbReference>
<dbReference type="InterPro" id="IPR039495">
    <property type="entry name" value="TAF1A"/>
</dbReference>
<dbReference type="OrthoDB" id="10003453at2759"/>
<reference evidence="1" key="1">
    <citation type="submission" date="2021-02" db="EMBL/GenBank/DDBJ databases">
        <authorList>
            <person name="Nowell W R."/>
        </authorList>
    </citation>
    <scope>NUCLEOTIDE SEQUENCE</scope>
</reference>
<dbReference type="Proteomes" id="UP000663829">
    <property type="component" value="Unassembled WGS sequence"/>
</dbReference>
<dbReference type="EMBL" id="CAJNOQ010001179">
    <property type="protein sequence ID" value="CAF0874519.1"/>
    <property type="molecule type" value="Genomic_DNA"/>
</dbReference>
<dbReference type="AlphaFoldDB" id="A0A813XZT0"/>
<keyword evidence="5" id="KW-1185">Reference proteome</keyword>
<evidence type="ECO:0000313" key="1">
    <source>
        <dbReference type="EMBL" id="CAF0874519.1"/>
    </source>
</evidence>
<dbReference type="PANTHER" id="PTHR32122">
    <property type="entry name" value="TATA BOX-BINDING PROTEIN ASSOCIATED FACTOR RNA POLYMERASE I SUBUNIT A"/>
    <property type="match status" value="1"/>
</dbReference>
<dbReference type="Pfam" id="PF14929">
    <property type="entry name" value="TAF1_subA"/>
    <property type="match status" value="1"/>
</dbReference>
<comment type="caution">
    <text evidence="1">The sequence shown here is derived from an EMBL/GenBank/DDBJ whole genome shotgun (WGS) entry which is preliminary data.</text>
</comment>
<evidence type="ECO:0000313" key="4">
    <source>
        <dbReference type="EMBL" id="CAF3666321.1"/>
    </source>
</evidence>
<dbReference type="EMBL" id="CAJNOK010002979">
    <property type="protein sequence ID" value="CAF0882806.1"/>
    <property type="molecule type" value="Genomic_DNA"/>
</dbReference>
<dbReference type="InterPro" id="IPR052669">
    <property type="entry name" value="SL1/TIF-IB_Component"/>
</dbReference>
<proteinExistence type="predicted"/>
<evidence type="ECO:0000313" key="3">
    <source>
        <dbReference type="EMBL" id="CAF3661566.1"/>
    </source>
</evidence>
<dbReference type="EMBL" id="CAJOBC010001179">
    <property type="protein sequence ID" value="CAF3661566.1"/>
    <property type="molecule type" value="Genomic_DNA"/>
</dbReference>
<dbReference type="PANTHER" id="PTHR32122:SF1">
    <property type="entry name" value="TATA BOX-BINDING PROTEIN-ASSOCIATED FACTOR RNA POLYMERASE I SUBUNIT A"/>
    <property type="match status" value="1"/>
</dbReference>
<dbReference type="EMBL" id="CAJOBA010002980">
    <property type="protein sequence ID" value="CAF3666321.1"/>
    <property type="molecule type" value="Genomic_DNA"/>
</dbReference>
<dbReference type="Proteomes" id="UP000682733">
    <property type="component" value="Unassembled WGS sequence"/>
</dbReference>
<dbReference type="GO" id="GO:0006360">
    <property type="term" value="P:transcription by RNA polymerase I"/>
    <property type="evidence" value="ECO:0007669"/>
    <property type="project" value="InterPro"/>
</dbReference>
<accession>A0A813XZT0</accession>
<protein>
    <submittedName>
        <fullName evidence="1">Uncharacterized protein</fullName>
    </submittedName>
</protein>
<gene>
    <name evidence="1" type="ORF">GPM918_LOCUS7277</name>
    <name evidence="2" type="ORF">OVA965_LOCUS8710</name>
    <name evidence="3" type="ORF">SRO942_LOCUS7277</name>
    <name evidence="4" type="ORF">TMI583_LOCUS8706</name>
</gene>
<name>A0A813XZT0_9BILA</name>